<dbReference type="InterPro" id="IPR006143">
    <property type="entry name" value="RND_pump_MFP"/>
</dbReference>
<dbReference type="GO" id="GO:1990281">
    <property type="term" value="C:efflux pump complex"/>
    <property type="evidence" value="ECO:0007669"/>
    <property type="project" value="TreeGrafter"/>
</dbReference>
<evidence type="ECO:0000313" key="3">
    <source>
        <dbReference type="EMBL" id="MBB4065372.1"/>
    </source>
</evidence>
<reference evidence="3 4" key="1">
    <citation type="submission" date="2020-08" db="EMBL/GenBank/DDBJ databases">
        <title>Genomic Encyclopedia of Type Strains, Phase IV (KMG-IV): sequencing the most valuable type-strain genomes for metagenomic binning, comparative biology and taxonomic classification.</title>
        <authorList>
            <person name="Goeker M."/>
        </authorList>
    </citation>
    <scope>NUCLEOTIDE SEQUENCE [LARGE SCALE GENOMIC DNA]</scope>
    <source>
        <strain evidence="3 4">DSM 29853</strain>
    </source>
</reference>
<dbReference type="Gene3D" id="1.10.287.470">
    <property type="entry name" value="Helix hairpin bin"/>
    <property type="match status" value="1"/>
</dbReference>
<accession>A0A7W6J7I6</accession>
<feature type="domain" description="Multidrug resistance protein MdtA-like barrel-sandwich hybrid" evidence="2">
    <location>
        <begin position="47"/>
        <end position="184"/>
    </location>
</feature>
<gene>
    <name evidence="3" type="ORF">GGR23_002573</name>
</gene>
<dbReference type="Proteomes" id="UP000528286">
    <property type="component" value="Unassembled WGS sequence"/>
</dbReference>
<dbReference type="Gene3D" id="2.40.420.20">
    <property type="match status" value="1"/>
</dbReference>
<dbReference type="SUPFAM" id="SSF111369">
    <property type="entry name" value="HlyD-like secretion proteins"/>
    <property type="match status" value="1"/>
</dbReference>
<dbReference type="InterPro" id="IPR058625">
    <property type="entry name" value="MdtA-like_BSH"/>
</dbReference>
<dbReference type="PANTHER" id="PTHR30469:SF15">
    <property type="entry name" value="HLYD FAMILY OF SECRETION PROTEINS"/>
    <property type="match status" value="1"/>
</dbReference>
<name>A0A7W6J7I6_9HYPH</name>
<dbReference type="NCBIfam" id="TIGR01730">
    <property type="entry name" value="RND_mfp"/>
    <property type="match status" value="1"/>
</dbReference>
<evidence type="ECO:0000259" key="2">
    <source>
        <dbReference type="Pfam" id="PF25917"/>
    </source>
</evidence>
<protein>
    <submittedName>
        <fullName evidence="3">RND family efflux transporter MFP subunit</fullName>
    </submittedName>
</protein>
<dbReference type="Gene3D" id="2.40.50.100">
    <property type="match status" value="1"/>
</dbReference>
<evidence type="ECO:0000313" key="4">
    <source>
        <dbReference type="Proteomes" id="UP000528286"/>
    </source>
</evidence>
<dbReference type="GO" id="GO:0015562">
    <property type="term" value="F:efflux transmembrane transporter activity"/>
    <property type="evidence" value="ECO:0007669"/>
    <property type="project" value="TreeGrafter"/>
</dbReference>
<dbReference type="AlphaFoldDB" id="A0A7W6J7I6"/>
<organism evidence="3 4">
    <name type="scientific">Gellertiella hungarica</name>
    <dbReference type="NCBI Taxonomy" id="1572859"/>
    <lineage>
        <taxon>Bacteria</taxon>
        <taxon>Pseudomonadati</taxon>
        <taxon>Pseudomonadota</taxon>
        <taxon>Alphaproteobacteria</taxon>
        <taxon>Hyphomicrobiales</taxon>
        <taxon>Rhizobiaceae</taxon>
        <taxon>Gellertiella</taxon>
    </lineage>
</organism>
<evidence type="ECO:0000256" key="1">
    <source>
        <dbReference type="ARBA" id="ARBA00009477"/>
    </source>
</evidence>
<keyword evidence="4" id="KW-1185">Reference proteome</keyword>
<comment type="caution">
    <text evidence="3">The sequence shown here is derived from an EMBL/GenBank/DDBJ whole genome shotgun (WGS) entry which is preliminary data.</text>
</comment>
<sequence>MIPFRSTLLLGCLLVPGTVLAGDLLLKPAEIAEMKAVYGQVQAKDQVLARARIPGTLVELAVSEGDMVAAGDVIARIKDDRTNFQIGAVDAQLLGLKASLANARAELERGRQLLKSGTSTAQRVDQLQTQVDVLDNQIRSAEASRSVLVEQAAQGAVLAPSAGKVLSVPVTRQAVVMAGETVATIAGGGFFLRLAIPERHAAALREGSQIAIDASGKALSGRLAKIYPEILGGRVTADVEVEGLPTEFVGARVLVELPVGSRKALMVPASAVATRAGIDFVPVREDGKVVERAVMSGDRRAVDGVDMVEILTGLSEGETVIVP</sequence>
<dbReference type="EMBL" id="JACIEZ010000004">
    <property type="protein sequence ID" value="MBB4065372.1"/>
    <property type="molecule type" value="Genomic_DNA"/>
</dbReference>
<dbReference type="PANTHER" id="PTHR30469">
    <property type="entry name" value="MULTIDRUG RESISTANCE PROTEIN MDTA"/>
    <property type="match status" value="1"/>
</dbReference>
<dbReference type="Pfam" id="PF25917">
    <property type="entry name" value="BSH_RND"/>
    <property type="match status" value="1"/>
</dbReference>
<proteinExistence type="inferred from homology"/>
<dbReference type="RefSeq" id="WP_183366657.1">
    <property type="nucleotide sequence ID" value="NZ_JACIEZ010000004.1"/>
</dbReference>
<comment type="similarity">
    <text evidence="1">Belongs to the membrane fusion protein (MFP) (TC 8.A.1) family.</text>
</comment>